<evidence type="ECO:0000256" key="1">
    <source>
        <dbReference type="ARBA" id="ARBA00022837"/>
    </source>
</evidence>
<feature type="non-terminal residue" evidence="3">
    <location>
        <position position="1"/>
    </location>
</feature>
<feature type="domain" description="EF-hand" evidence="2">
    <location>
        <begin position="57"/>
        <end position="82"/>
    </location>
</feature>
<dbReference type="InterPro" id="IPR011992">
    <property type="entry name" value="EF-hand-dom_pair"/>
</dbReference>
<dbReference type="KEGG" id="aaf:AURANDRAFT_16296"/>
<dbReference type="OrthoDB" id="66458at2759"/>
<dbReference type="EMBL" id="GL833167">
    <property type="protein sequence ID" value="EGB03563.1"/>
    <property type="molecule type" value="Genomic_DNA"/>
</dbReference>
<reference evidence="3 4" key="1">
    <citation type="journal article" date="2011" name="Proc. Natl. Acad. Sci. U.S.A.">
        <title>Niche of harmful alga Aureococcus anophagefferens revealed through ecogenomics.</title>
        <authorList>
            <person name="Gobler C.J."/>
            <person name="Berry D.L."/>
            <person name="Dyhrman S.T."/>
            <person name="Wilhelm S.W."/>
            <person name="Salamov A."/>
            <person name="Lobanov A.V."/>
            <person name="Zhang Y."/>
            <person name="Collier J.L."/>
            <person name="Wurch L.L."/>
            <person name="Kustka A.B."/>
            <person name="Dill B.D."/>
            <person name="Shah M."/>
            <person name="VerBerkmoes N.C."/>
            <person name="Kuo A."/>
            <person name="Terry A."/>
            <person name="Pangilinan J."/>
            <person name="Lindquist E.A."/>
            <person name="Lucas S."/>
            <person name="Paulsen I.T."/>
            <person name="Hattenrath-Lehmann T.K."/>
            <person name="Talmage S.C."/>
            <person name="Walker E.A."/>
            <person name="Koch F."/>
            <person name="Burson A.M."/>
            <person name="Marcoval M.A."/>
            <person name="Tang Y.Z."/>
            <person name="Lecleir G.R."/>
            <person name="Coyne K.J."/>
            <person name="Berg G.M."/>
            <person name="Bertrand E.M."/>
            <person name="Saito M.A."/>
            <person name="Gladyshev V.N."/>
            <person name="Grigoriev I.V."/>
        </authorList>
    </citation>
    <scope>NUCLEOTIDE SEQUENCE [LARGE SCALE GENOMIC DNA]</scope>
    <source>
        <strain evidence="4">CCMP 1984</strain>
    </source>
</reference>
<dbReference type="RefSeq" id="XP_009041713.1">
    <property type="nucleotide sequence ID" value="XM_009043465.1"/>
</dbReference>
<dbReference type="Proteomes" id="UP000002729">
    <property type="component" value="Unassembled WGS sequence"/>
</dbReference>
<dbReference type="AlphaFoldDB" id="F0YMS7"/>
<accession>F0YMS7</accession>
<feature type="domain" description="EF-hand" evidence="2">
    <location>
        <begin position="17"/>
        <end position="52"/>
    </location>
</feature>
<dbReference type="Gene3D" id="1.10.238.10">
    <property type="entry name" value="EF-hand"/>
    <property type="match status" value="1"/>
</dbReference>
<evidence type="ECO:0000259" key="2">
    <source>
        <dbReference type="PROSITE" id="PS50222"/>
    </source>
</evidence>
<feature type="non-terminal residue" evidence="3">
    <location>
        <position position="82"/>
    </location>
</feature>
<organism evidence="4">
    <name type="scientific">Aureococcus anophagefferens</name>
    <name type="common">Harmful bloom alga</name>
    <dbReference type="NCBI Taxonomy" id="44056"/>
    <lineage>
        <taxon>Eukaryota</taxon>
        <taxon>Sar</taxon>
        <taxon>Stramenopiles</taxon>
        <taxon>Ochrophyta</taxon>
        <taxon>Pelagophyceae</taxon>
        <taxon>Pelagomonadales</taxon>
        <taxon>Pelagomonadaceae</taxon>
        <taxon>Aureococcus</taxon>
    </lineage>
</organism>
<evidence type="ECO:0000313" key="4">
    <source>
        <dbReference type="Proteomes" id="UP000002729"/>
    </source>
</evidence>
<dbReference type="PROSITE" id="PS50222">
    <property type="entry name" value="EF_HAND_2"/>
    <property type="match status" value="2"/>
</dbReference>
<proteinExistence type="predicted"/>
<dbReference type="InterPro" id="IPR002048">
    <property type="entry name" value="EF_hand_dom"/>
</dbReference>
<name>F0YMS7_AURAN</name>
<sequence length="82" mass="8999">ISREVSAKIRNRIRASLVGESVESIVDKFDDDNSGTLDASELTELMRRVFRIAPAEVSDADIRKLLDALDEDASGTISTAEF</sequence>
<protein>
    <recommendedName>
        <fullName evidence="2">EF-hand domain-containing protein</fullName>
    </recommendedName>
</protein>
<dbReference type="Pfam" id="PF13499">
    <property type="entry name" value="EF-hand_7"/>
    <property type="match status" value="1"/>
</dbReference>
<dbReference type="SUPFAM" id="SSF47473">
    <property type="entry name" value="EF-hand"/>
    <property type="match status" value="1"/>
</dbReference>
<dbReference type="InParanoid" id="F0YMS7"/>
<dbReference type="GO" id="GO:0005509">
    <property type="term" value="F:calcium ion binding"/>
    <property type="evidence" value="ECO:0007669"/>
    <property type="project" value="InterPro"/>
</dbReference>
<dbReference type="PROSITE" id="PS00018">
    <property type="entry name" value="EF_HAND_1"/>
    <property type="match status" value="2"/>
</dbReference>
<keyword evidence="1" id="KW-0106">Calcium</keyword>
<evidence type="ECO:0000313" key="3">
    <source>
        <dbReference type="EMBL" id="EGB03563.1"/>
    </source>
</evidence>
<dbReference type="GeneID" id="20218635"/>
<keyword evidence="4" id="KW-1185">Reference proteome</keyword>
<dbReference type="InterPro" id="IPR018247">
    <property type="entry name" value="EF_Hand_1_Ca_BS"/>
</dbReference>
<gene>
    <name evidence="3" type="ORF">AURANDRAFT_16296</name>
</gene>